<gene>
    <name evidence="1" type="ORF">DSOL_2937</name>
</gene>
<evidence type="ECO:0000313" key="2">
    <source>
        <dbReference type="Proteomes" id="UP000186102"/>
    </source>
</evidence>
<dbReference type="AlphaFoldDB" id="A0A1Q8QTZ3"/>
<name>A0A1Q8QTZ3_9FIRM</name>
<proteinExistence type="predicted"/>
<keyword evidence="2" id="KW-1185">Reference proteome</keyword>
<sequence>MYKIINDKGSLFTEYQYADEAEYEKMIVANAEIIFGSQGIYFDIKKKIGKSKEGAAIPDGYYLDLKFHADPVLYFVEVELSDHDVYGHIGEQVLRFAISSDMSRHKIKTILLEDINKDKDKLKKISDFIAASKYNNINELLDKLIFDNEVAVIIVINETSEQLTRVLSKIKISADIIEAQSYVSNGKLLHRFTPFQEDVLDFAPVSTDLDDLDTIVVAAKEDGFKEVFLGEKCWYQIRISAAMLSKIKYIAAYQVAPVSAITHVAEVERIEKYRDTGKYILYFKGGAKQIDKVSLSGNTKGKAPQAPRYTSYTKLLEATTLDDLWK</sequence>
<organism evidence="1 2">
    <name type="scientific">Desulfosporosinus metallidurans</name>
    <dbReference type="NCBI Taxonomy" id="1888891"/>
    <lineage>
        <taxon>Bacteria</taxon>
        <taxon>Bacillati</taxon>
        <taxon>Bacillota</taxon>
        <taxon>Clostridia</taxon>
        <taxon>Eubacteriales</taxon>
        <taxon>Desulfitobacteriaceae</taxon>
        <taxon>Desulfosporosinus</taxon>
    </lineage>
</organism>
<dbReference type="STRING" id="1888891.DSOL_2937"/>
<protein>
    <submittedName>
        <fullName evidence="1">Uncharacterized protein</fullName>
    </submittedName>
</protein>
<comment type="caution">
    <text evidence="1">The sequence shown here is derived from an EMBL/GenBank/DDBJ whole genome shotgun (WGS) entry which is preliminary data.</text>
</comment>
<dbReference type="EMBL" id="MLBF01000022">
    <property type="protein sequence ID" value="OLN30819.1"/>
    <property type="molecule type" value="Genomic_DNA"/>
</dbReference>
<dbReference type="RefSeq" id="WP_075365477.1">
    <property type="nucleotide sequence ID" value="NZ_MLBF01000022.1"/>
</dbReference>
<evidence type="ECO:0000313" key="1">
    <source>
        <dbReference type="EMBL" id="OLN30819.1"/>
    </source>
</evidence>
<dbReference type="Proteomes" id="UP000186102">
    <property type="component" value="Unassembled WGS sequence"/>
</dbReference>
<accession>A0A1Q8QTZ3</accession>
<reference evidence="1 2" key="1">
    <citation type="submission" date="2016-09" db="EMBL/GenBank/DDBJ databases">
        <title>Complete genome of Desulfosporosinus sp. OL.</title>
        <authorList>
            <person name="Mardanov A."/>
            <person name="Beletsky A."/>
            <person name="Panova A."/>
            <person name="Karnachuk O."/>
            <person name="Ravin N."/>
        </authorList>
    </citation>
    <scope>NUCLEOTIDE SEQUENCE [LARGE SCALE GENOMIC DNA]</scope>
    <source>
        <strain evidence="1 2">OL</strain>
    </source>
</reference>